<keyword evidence="4 7" id="KW-0456">Lyase</keyword>
<keyword evidence="7" id="KW-0479">Metal-binding</keyword>
<dbReference type="EMBL" id="AP013035">
    <property type="protein sequence ID" value="BAT71677.1"/>
    <property type="molecule type" value="Genomic_DNA"/>
</dbReference>
<dbReference type="Gene3D" id="3.40.50.1400">
    <property type="match status" value="2"/>
</dbReference>
<comment type="function">
    <text evidence="7">Catalyzes the ferrous insertion into protoporphyrin IX.</text>
</comment>
<comment type="pathway">
    <text evidence="7">Porphyrin-containing compound metabolism; protoheme biosynthesis; protoheme from protoporphyrin-IX: step 1/1.</text>
</comment>
<comment type="subcellular location">
    <subcellularLocation>
        <location evidence="7">Cytoplasm</location>
    </subcellularLocation>
</comment>
<evidence type="ECO:0000256" key="7">
    <source>
        <dbReference type="HAMAP-Rule" id="MF_00323"/>
    </source>
</evidence>
<dbReference type="NCBIfam" id="TIGR00109">
    <property type="entry name" value="hemH"/>
    <property type="match status" value="1"/>
</dbReference>
<comment type="similarity">
    <text evidence="1 7 8">Belongs to the ferrochelatase family.</text>
</comment>
<evidence type="ECO:0000256" key="8">
    <source>
        <dbReference type="RuleBase" id="RU004185"/>
    </source>
</evidence>
<keyword evidence="7" id="KW-0963">Cytoplasm</keyword>
<dbReference type="GO" id="GO:0046872">
    <property type="term" value="F:metal ion binding"/>
    <property type="evidence" value="ECO:0007669"/>
    <property type="project" value="UniProtKB-KW"/>
</dbReference>
<protein>
    <recommendedName>
        <fullName evidence="7">Ferrochelatase</fullName>
        <ecNumber evidence="7">4.98.1.1</ecNumber>
    </recommendedName>
    <alternativeName>
        <fullName evidence="7">Heme synthase</fullName>
    </alternativeName>
    <alternativeName>
        <fullName evidence="7">Protoheme ferro-lyase</fullName>
    </alternativeName>
</protein>
<evidence type="ECO:0000313" key="9">
    <source>
        <dbReference type="EMBL" id="BAT71677.1"/>
    </source>
</evidence>
<comment type="catalytic activity">
    <reaction evidence="7">
        <text>heme b + 2 H(+) = protoporphyrin IX + Fe(2+)</text>
        <dbReference type="Rhea" id="RHEA:22584"/>
        <dbReference type="ChEBI" id="CHEBI:15378"/>
        <dbReference type="ChEBI" id="CHEBI:29033"/>
        <dbReference type="ChEBI" id="CHEBI:57306"/>
        <dbReference type="ChEBI" id="CHEBI:60344"/>
        <dbReference type="EC" id="4.98.1.1"/>
    </reaction>
</comment>
<organism evidence="9 10">
    <name type="scientific">Thermosulfidibacter takaii (strain DSM 17441 / JCM 13301 / NBRC 103674 / ABI70S6)</name>
    <dbReference type="NCBI Taxonomy" id="1298851"/>
    <lineage>
        <taxon>Bacteria</taxon>
        <taxon>Pseudomonadati</taxon>
        <taxon>Thermosulfidibacterota</taxon>
        <taxon>Thermosulfidibacteria</taxon>
        <taxon>Thermosulfidibacterales</taxon>
        <taxon>Thermosulfidibacteraceae</taxon>
    </lineage>
</organism>
<evidence type="ECO:0000256" key="5">
    <source>
        <dbReference type="ARBA" id="ARBA00023244"/>
    </source>
</evidence>
<dbReference type="Proteomes" id="UP000063234">
    <property type="component" value="Chromosome"/>
</dbReference>
<keyword evidence="10" id="KW-1185">Reference proteome</keyword>
<dbReference type="PANTHER" id="PTHR11108">
    <property type="entry name" value="FERROCHELATASE"/>
    <property type="match status" value="1"/>
</dbReference>
<dbReference type="UniPathway" id="UPA00252">
    <property type="reaction ID" value="UER00325"/>
</dbReference>
<feature type="binding site" evidence="7">
    <location>
        <position position="270"/>
    </location>
    <ligand>
        <name>Fe(2+)</name>
        <dbReference type="ChEBI" id="CHEBI:29033"/>
    </ligand>
</feature>
<proteinExistence type="inferred from homology"/>
<dbReference type="KEGG" id="ttk:TST_0877"/>
<sequence>MFCVLLSGETCLLKSPFVELSLHMKLVLVNTGGVTSFKSYPFFLFRMFTDKCILPLPKALRTFVAANIAFFRVPFAYRKYLKIGGSPVLGIMEEQKEDLARLSQQEVLLGCLYSEPLLDNILKLEDELILIPQFPQYSKTTYGCIIDRLARYNKKSVKIAPPYYSNKHFIGAWVTAINKVYNREHLLFVAHGIPERTLAKGDPYYSQVLETASLVSDELDTNYFTVAFQSRLGPFPWVKPYVEDALKDIAKRGIKEVVVTPISFTNEHLETLYDLDIELKNLAKELGFTTYKRVKVPYNSPLLYQAWIDAAKEAKDWQQMLL</sequence>
<evidence type="ECO:0000256" key="1">
    <source>
        <dbReference type="ARBA" id="ARBA00007718"/>
    </source>
</evidence>
<dbReference type="GO" id="GO:0006783">
    <property type="term" value="P:heme biosynthetic process"/>
    <property type="evidence" value="ECO:0007669"/>
    <property type="project" value="UniProtKB-UniRule"/>
</dbReference>
<accession>A0A0S3QTL3</accession>
<dbReference type="CDD" id="cd00419">
    <property type="entry name" value="Ferrochelatase_C"/>
    <property type="match status" value="1"/>
</dbReference>
<dbReference type="InterPro" id="IPR001015">
    <property type="entry name" value="Ferrochelatase"/>
</dbReference>
<gene>
    <name evidence="7 9" type="primary">hemH</name>
    <name evidence="9" type="ORF">TST_0877</name>
</gene>
<dbReference type="GO" id="GO:0005737">
    <property type="term" value="C:cytoplasm"/>
    <property type="evidence" value="ECO:0007669"/>
    <property type="project" value="UniProtKB-SubCell"/>
</dbReference>
<evidence type="ECO:0000256" key="3">
    <source>
        <dbReference type="ARBA" id="ARBA00023133"/>
    </source>
</evidence>
<reference evidence="10" key="1">
    <citation type="journal article" date="2018" name="Science">
        <title>A primordial and reversible TCA cycle in a facultatively chemolithoautotrophic thermophile.</title>
        <authorList>
            <person name="Nunoura T."/>
            <person name="Chikaraishi Y."/>
            <person name="Izaki R."/>
            <person name="Suwa T."/>
            <person name="Sato T."/>
            <person name="Harada T."/>
            <person name="Mori K."/>
            <person name="Kato Y."/>
            <person name="Miyazaki M."/>
            <person name="Shimamura S."/>
            <person name="Yanagawa K."/>
            <person name="Shuto A."/>
            <person name="Ohkouchi N."/>
            <person name="Fujita N."/>
            <person name="Takaki Y."/>
            <person name="Atomi H."/>
            <person name="Takai K."/>
        </authorList>
    </citation>
    <scope>NUCLEOTIDE SEQUENCE [LARGE SCALE GENOMIC DNA]</scope>
    <source>
        <strain evidence="10">DSM 17441 / JCM 13301 / NBRC 103674 / ABI70S6</strain>
    </source>
</reference>
<keyword evidence="5 7" id="KW-0627">Porphyrin biosynthesis</keyword>
<evidence type="ECO:0000256" key="6">
    <source>
        <dbReference type="ARBA" id="ARBA00024536"/>
    </source>
</evidence>
<evidence type="ECO:0000256" key="4">
    <source>
        <dbReference type="ARBA" id="ARBA00023239"/>
    </source>
</evidence>
<dbReference type="InterPro" id="IPR033644">
    <property type="entry name" value="Ferrochelatase_C"/>
</dbReference>
<name>A0A0S3QTL3_THET7</name>
<dbReference type="GO" id="GO:0004325">
    <property type="term" value="F:ferrochelatase activity"/>
    <property type="evidence" value="ECO:0007669"/>
    <property type="project" value="UniProtKB-UniRule"/>
</dbReference>
<feature type="binding site" evidence="7">
    <location>
        <position position="191"/>
    </location>
    <ligand>
        <name>Fe(2+)</name>
        <dbReference type="ChEBI" id="CHEBI:29033"/>
    </ligand>
</feature>
<dbReference type="STRING" id="1298851.TST_0877"/>
<evidence type="ECO:0000256" key="2">
    <source>
        <dbReference type="ARBA" id="ARBA00023004"/>
    </source>
</evidence>
<comment type="catalytic activity">
    <reaction evidence="6">
        <text>Fe-coproporphyrin III + 2 H(+) = coproporphyrin III + Fe(2+)</text>
        <dbReference type="Rhea" id="RHEA:49572"/>
        <dbReference type="ChEBI" id="CHEBI:15378"/>
        <dbReference type="ChEBI" id="CHEBI:29033"/>
        <dbReference type="ChEBI" id="CHEBI:68438"/>
        <dbReference type="ChEBI" id="CHEBI:131725"/>
        <dbReference type="EC" id="4.99.1.9"/>
    </reaction>
    <physiologicalReaction direction="right-to-left" evidence="6">
        <dbReference type="Rhea" id="RHEA:49574"/>
    </physiologicalReaction>
</comment>
<dbReference type="AlphaFoldDB" id="A0A0S3QTL3"/>
<dbReference type="SUPFAM" id="SSF53800">
    <property type="entry name" value="Chelatase"/>
    <property type="match status" value="1"/>
</dbReference>
<evidence type="ECO:0000313" key="10">
    <source>
        <dbReference type="Proteomes" id="UP000063234"/>
    </source>
</evidence>
<dbReference type="HAMAP" id="MF_00323">
    <property type="entry name" value="Ferrochelatase"/>
    <property type="match status" value="1"/>
</dbReference>
<dbReference type="EC" id="4.98.1.1" evidence="7"/>
<dbReference type="Pfam" id="PF00762">
    <property type="entry name" value="Ferrochelatase"/>
    <property type="match status" value="1"/>
</dbReference>
<keyword evidence="2 7" id="KW-0408">Iron</keyword>
<keyword evidence="3 7" id="KW-0350">Heme biosynthesis</keyword>
<dbReference type="PANTHER" id="PTHR11108:SF1">
    <property type="entry name" value="FERROCHELATASE, MITOCHONDRIAL"/>
    <property type="match status" value="1"/>
</dbReference>